<proteinExistence type="predicted"/>
<name>A0A5B9MNB9_9BACT</name>
<dbReference type="Pfam" id="PF20137">
    <property type="entry name" value="BubE"/>
    <property type="match status" value="1"/>
</dbReference>
<gene>
    <name evidence="1" type="ORF">Mal15_56380</name>
</gene>
<dbReference type="RefSeq" id="WP_147870623.1">
    <property type="nucleotide sequence ID" value="NZ_CP036264.1"/>
</dbReference>
<dbReference type="EMBL" id="CP036264">
    <property type="protein sequence ID" value="QEG01561.1"/>
    <property type="molecule type" value="Genomic_DNA"/>
</dbReference>
<organism evidence="1 2">
    <name type="scientific">Stieleria maiorica</name>
    <dbReference type="NCBI Taxonomy" id="2795974"/>
    <lineage>
        <taxon>Bacteria</taxon>
        <taxon>Pseudomonadati</taxon>
        <taxon>Planctomycetota</taxon>
        <taxon>Planctomycetia</taxon>
        <taxon>Pirellulales</taxon>
        <taxon>Pirellulaceae</taxon>
        <taxon>Stieleria</taxon>
    </lineage>
</organism>
<evidence type="ECO:0000313" key="2">
    <source>
        <dbReference type="Proteomes" id="UP000321353"/>
    </source>
</evidence>
<dbReference type="KEGG" id="smam:Mal15_56380"/>
<evidence type="ECO:0000313" key="1">
    <source>
        <dbReference type="EMBL" id="QEG01561.1"/>
    </source>
</evidence>
<dbReference type="InterPro" id="IPR045384">
    <property type="entry name" value="DUF6527"/>
</dbReference>
<accession>A0A5B9MNB9</accession>
<reference evidence="1 2" key="1">
    <citation type="submission" date="2019-02" db="EMBL/GenBank/DDBJ databases">
        <title>Planctomycetal bacteria perform biofilm scaping via a novel small molecule.</title>
        <authorList>
            <person name="Jeske O."/>
            <person name="Boedeker C."/>
            <person name="Wiegand S."/>
            <person name="Breitling P."/>
            <person name="Kallscheuer N."/>
            <person name="Jogler M."/>
            <person name="Rohde M."/>
            <person name="Petersen J."/>
            <person name="Medema M.H."/>
            <person name="Surup F."/>
            <person name="Jogler C."/>
        </authorList>
    </citation>
    <scope>NUCLEOTIDE SEQUENCE [LARGE SCALE GENOMIC DNA]</scope>
    <source>
        <strain evidence="1 2">Mal15</strain>
    </source>
</reference>
<protein>
    <submittedName>
        <fullName evidence="1">Uncharacterized protein</fullName>
    </submittedName>
</protein>
<dbReference type="Proteomes" id="UP000321353">
    <property type="component" value="Chromosome"/>
</dbReference>
<keyword evidence="2" id="KW-1185">Reference proteome</keyword>
<sequence length="146" mass="16506">MKYSTLKHRFVVHFPDELEPGVLYISIEFKSVSHLCCCGCGEEVVTPLSPADWRIIYDGESVSLNPSVGSWTLACRSHYVITRGQVRVAGQWTDEQIAAGRRRDRLATERQFGNAVQQPASRESNNQVVEKPRSWFARFGSWIFGG</sequence>
<dbReference type="AlphaFoldDB" id="A0A5B9MNB9"/>